<dbReference type="EMBL" id="BTSX01000002">
    <property type="protein sequence ID" value="GMS82981.1"/>
    <property type="molecule type" value="Genomic_DNA"/>
</dbReference>
<keyword evidence="2" id="KW-1185">Reference proteome</keyword>
<organism evidence="1 2">
    <name type="scientific">Pristionchus entomophagus</name>
    <dbReference type="NCBI Taxonomy" id="358040"/>
    <lineage>
        <taxon>Eukaryota</taxon>
        <taxon>Metazoa</taxon>
        <taxon>Ecdysozoa</taxon>
        <taxon>Nematoda</taxon>
        <taxon>Chromadorea</taxon>
        <taxon>Rhabditida</taxon>
        <taxon>Rhabditina</taxon>
        <taxon>Diplogasteromorpha</taxon>
        <taxon>Diplogasteroidea</taxon>
        <taxon>Neodiplogasteridae</taxon>
        <taxon>Pristionchus</taxon>
    </lineage>
</organism>
<dbReference type="AlphaFoldDB" id="A0AAV5SI59"/>
<gene>
    <name evidence="1" type="ORF">PENTCL1PPCAC_5156</name>
</gene>
<sequence>SVYCAPGPPKCHLLQNDDTQACGECVEPDFTSTATMCPFDYYPMMYDLMFEGKIIGDLTCADGGTSWTSKSGDTINEGTKVYCFPQPAPT</sequence>
<reference evidence="1" key="1">
    <citation type="submission" date="2023-10" db="EMBL/GenBank/DDBJ databases">
        <title>Genome assembly of Pristionchus species.</title>
        <authorList>
            <person name="Yoshida K."/>
            <person name="Sommer R.J."/>
        </authorList>
    </citation>
    <scope>NUCLEOTIDE SEQUENCE</scope>
    <source>
        <strain evidence="1">RS0144</strain>
    </source>
</reference>
<evidence type="ECO:0000313" key="1">
    <source>
        <dbReference type="EMBL" id="GMS82981.1"/>
    </source>
</evidence>
<dbReference type="Proteomes" id="UP001432027">
    <property type="component" value="Unassembled WGS sequence"/>
</dbReference>
<comment type="caution">
    <text evidence="1">The sequence shown here is derived from an EMBL/GenBank/DDBJ whole genome shotgun (WGS) entry which is preliminary data.</text>
</comment>
<evidence type="ECO:0000313" key="2">
    <source>
        <dbReference type="Proteomes" id="UP001432027"/>
    </source>
</evidence>
<accession>A0AAV5SI59</accession>
<feature type="non-terminal residue" evidence="1">
    <location>
        <position position="1"/>
    </location>
</feature>
<protein>
    <recommendedName>
        <fullName evidence="3">Sushi domain-containing protein</fullName>
    </recommendedName>
</protein>
<evidence type="ECO:0008006" key="3">
    <source>
        <dbReference type="Google" id="ProtNLM"/>
    </source>
</evidence>
<feature type="non-terminal residue" evidence="1">
    <location>
        <position position="90"/>
    </location>
</feature>
<proteinExistence type="predicted"/>
<name>A0AAV5SI59_9BILA</name>